<proteinExistence type="predicted"/>
<evidence type="ECO:0000313" key="2">
    <source>
        <dbReference type="Proteomes" id="UP001187415"/>
    </source>
</evidence>
<reference evidence="1" key="1">
    <citation type="submission" date="2023-07" db="EMBL/GenBank/DDBJ databases">
        <title>Chromosome-level Genome Assembly of Striped Snakehead (Channa striata).</title>
        <authorList>
            <person name="Liu H."/>
        </authorList>
    </citation>
    <scope>NUCLEOTIDE SEQUENCE</scope>
    <source>
        <strain evidence="1">Gz</strain>
        <tissue evidence="1">Muscle</tissue>
    </source>
</reference>
<gene>
    <name evidence="1" type="ORF">Q5P01_021843</name>
</gene>
<protein>
    <submittedName>
        <fullName evidence="1">Uncharacterized protein</fullName>
    </submittedName>
</protein>
<comment type="caution">
    <text evidence="1">The sequence shown here is derived from an EMBL/GenBank/DDBJ whole genome shotgun (WGS) entry which is preliminary data.</text>
</comment>
<dbReference type="Proteomes" id="UP001187415">
    <property type="component" value="Unassembled WGS sequence"/>
</dbReference>
<organism evidence="1 2">
    <name type="scientific">Channa striata</name>
    <name type="common">Snakehead murrel</name>
    <name type="synonym">Ophicephalus striatus</name>
    <dbReference type="NCBI Taxonomy" id="64152"/>
    <lineage>
        <taxon>Eukaryota</taxon>
        <taxon>Metazoa</taxon>
        <taxon>Chordata</taxon>
        <taxon>Craniata</taxon>
        <taxon>Vertebrata</taxon>
        <taxon>Euteleostomi</taxon>
        <taxon>Actinopterygii</taxon>
        <taxon>Neopterygii</taxon>
        <taxon>Teleostei</taxon>
        <taxon>Neoteleostei</taxon>
        <taxon>Acanthomorphata</taxon>
        <taxon>Anabantaria</taxon>
        <taxon>Anabantiformes</taxon>
        <taxon>Channoidei</taxon>
        <taxon>Channidae</taxon>
        <taxon>Channa</taxon>
    </lineage>
</organism>
<dbReference type="EMBL" id="JAUPFM010000017">
    <property type="protein sequence ID" value="KAK2824668.1"/>
    <property type="molecule type" value="Genomic_DNA"/>
</dbReference>
<evidence type="ECO:0000313" key="1">
    <source>
        <dbReference type="EMBL" id="KAK2824668.1"/>
    </source>
</evidence>
<name>A0AA88LWI0_CHASR</name>
<accession>A0AA88LWI0</accession>
<sequence>MNEGERRDGGETQKSRRTCEQKITHICENCVKPVAKCGRFHKGRFVLCEGGWSLSQLWRREMWLDWLEGPAALNP</sequence>
<dbReference type="AlphaFoldDB" id="A0AA88LWI0"/>
<keyword evidence="2" id="KW-1185">Reference proteome</keyword>